<dbReference type="Gramene" id="ONK64156">
    <property type="protein sequence ID" value="ONK64156"/>
    <property type="gene ID" value="A4U43_C07F22680"/>
</dbReference>
<name>A0A5P1EE35_ASPOF</name>
<organism evidence="1 2">
    <name type="scientific">Asparagus officinalis</name>
    <name type="common">Garden asparagus</name>
    <dbReference type="NCBI Taxonomy" id="4686"/>
    <lineage>
        <taxon>Eukaryota</taxon>
        <taxon>Viridiplantae</taxon>
        <taxon>Streptophyta</taxon>
        <taxon>Embryophyta</taxon>
        <taxon>Tracheophyta</taxon>
        <taxon>Spermatophyta</taxon>
        <taxon>Magnoliopsida</taxon>
        <taxon>Liliopsida</taxon>
        <taxon>Asparagales</taxon>
        <taxon>Asparagaceae</taxon>
        <taxon>Asparagoideae</taxon>
        <taxon>Asparagus</taxon>
    </lineage>
</organism>
<accession>A0A5P1EE35</accession>
<evidence type="ECO:0000313" key="2">
    <source>
        <dbReference type="Proteomes" id="UP000243459"/>
    </source>
</evidence>
<dbReference type="AlphaFoldDB" id="A0A5P1EE35"/>
<dbReference type="EMBL" id="CM007387">
    <property type="protein sequence ID" value="ONK64156.1"/>
    <property type="molecule type" value="Genomic_DNA"/>
</dbReference>
<keyword evidence="2" id="KW-1185">Reference proteome</keyword>
<protein>
    <submittedName>
        <fullName evidence="1">Uncharacterized protein</fullName>
    </submittedName>
</protein>
<reference evidence="2" key="1">
    <citation type="journal article" date="2017" name="Nat. Commun.">
        <title>The asparagus genome sheds light on the origin and evolution of a young Y chromosome.</title>
        <authorList>
            <person name="Harkess A."/>
            <person name="Zhou J."/>
            <person name="Xu C."/>
            <person name="Bowers J.E."/>
            <person name="Van der Hulst R."/>
            <person name="Ayyampalayam S."/>
            <person name="Mercati F."/>
            <person name="Riccardi P."/>
            <person name="McKain M.R."/>
            <person name="Kakrana A."/>
            <person name="Tang H."/>
            <person name="Ray J."/>
            <person name="Groenendijk J."/>
            <person name="Arikit S."/>
            <person name="Mathioni S.M."/>
            <person name="Nakano M."/>
            <person name="Shan H."/>
            <person name="Telgmann-Rauber A."/>
            <person name="Kanno A."/>
            <person name="Yue Z."/>
            <person name="Chen H."/>
            <person name="Li W."/>
            <person name="Chen Y."/>
            <person name="Xu X."/>
            <person name="Zhang Y."/>
            <person name="Luo S."/>
            <person name="Chen H."/>
            <person name="Gao J."/>
            <person name="Mao Z."/>
            <person name="Pires J.C."/>
            <person name="Luo M."/>
            <person name="Kudrna D."/>
            <person name="Wing R.A."/>
            <person name="Meyers B.C."/>
            <person name="Yi K."/>
            <person name="Kong H."/>
            <person name="Lavrijsen P."/>
            <person name="Sunseri F."/>
            <person name="Falavigna A."/>
            <person name="Ye Y."/>
            <person name="Leebens-Mack J.H."/>
            <person name="Chen G."/>
        </authorList>
    </citation>
    <scope>NUCLEOTIDE SEQUENCE [LARGE SCALE GENOMIC DNA]</scope>
    <source>
        <strain evidence="2">cv. DH0086</strain>
    </source>
</reference>
<dbReference type="PANTHER" id="PTHR35101">
    <property type="entry name" value="OS02G0162600 PROTEIN"/>
    <property type="match status" value="1"/>
</dbReference>
<gene>
    <name evidence="1" type="ORF">A4U43_C07F22680</name>
</gene>
<dbReference type="PANTHER" id="PTHR35101:SF12">
    <property type="entry name" value="OS02G0162600 PROTEIN"/>
    <property type="match status" value="1"/>
</dbReference>
<proteinExistence type="predicted"/>
<sequence length="110" mass="12429">MARLYATEVAPQKLGGIVKNKGLKVLETIKEEEMDSAELLSLSFGNFLLLTFGWRLKVRFVTEVAPPQFVKVVKLKASKILDPIAEEETEEGIEDLSSSFESIPYFEQFM</sequence>
<evidence type="ECO:0000313" key="1">
    <source>
        <dbReference type="EMBL" id="ONK64156.1"/>
    </source>
</evidence>
<dbReference type="Proteomes" id="UP000243459">
    <property type="component" value="Chromosome 7"/>
</dbReference>